<dbReference type="PROSITE" id="PS51373">
    <property type="entry name" value="HIPIP"/>
    <property type="match status" value="1"/>
</dbReference>
<evidence type="ECO:0000256" key="8">
    <source>
        <dbReference type="RuleBase" id="RU000620"/>
    </source>
</evidence>
<gene>
    <name evidence="10" type="ORF">BFC18_16080</name>
</gene>
<dbReference type="OrthoDB" id="5298540at2"/>
<dbReference type="AlphaFoldDB" id="A0A1E7Z8T1"/>
<evidence type="ECO:0000256" key="6">
    <source>
        <dbReference type="ARBA" id="ARBA00023004"/>
    </source>
</evidence>
<keyword evidence="3 8" id="KW-0004">4Fe-4S</keyword>
<sequence length="97" mass="10350">MSHADRRKFLKMSGGALIGLTFSGVALRANAQEKVSPSDADAKALEYAEKSPVEGSTCSNCMYIDGAEGDAYRPCKAFAGRLVNSNGYCKIWVKLPG</sequence>
<dbReference type="Pfam" id="PF01355">
    <property type="entry name" value="HIPIP"/>
    <property type="match status" value="1"/>
</dbReference>
<comment type="function">
    <text evidence="1 8">Specific class of high-redox-potential 4Fe-4S ferredoxins. Functions in anaerobic electron transport in most purple and in some other photosynthetic bacteria and in at least one genus (Paracoccus) of halophilic, denitrifying bacteria.</text>
</comment>
<keyword evidence="5 8" id="KW-0249">Electron transport</keyword>
<comment type="caution">
    <text evidence="10">The sequence shown here is derived from an EMBL/GenBank/DDBJ whole genome shotgun (WGS) entry which is preliminary data.</text>
</comment>
<dbReference type="GO" id="GO:0009055">
    <property type="term" value="F:electron transfer activity"/>
    <property type="evidence" value="ECO:0007669"/>
    <property type="project" value="InterPro"/>
</dbReference>
<evidence type="ECO:0000256" key="2">
    <source>
        <dbReference type="ARBA" id="ARBA00022448"/>
    </source>
</evidence>
<keyword evidence="4 8" id="KW-0479">Metal-binding</keyword>
<dbReference type="RefSeq" id="WP_070126409.1">
    <property type="nucleotide sequence ID" value="NZ_MDHN01000036.1"/>
</dbReference>
<dbReference type="InterPro" id="IPR036369">
    <property type="entry name" value="HIPIP_sf"/>
</dbReference>
<evidence type="ECO:0000313" key="11">
    <source>
        <dbReference type="Proteomes" id="UP000175691"/>
    </source>
</evidence>
<dbReference type="EMBL" id="MDHN01000036">
    <property type="protein sequence ID" value="OFC69851.1"/>
    <property type="molecule type" value="Genomic_DNA"/>
</dbReference>
<dbReference type="InterPro" id="IPR006311">
    <property type="entry name" value="TAT_signal"/>
</dbReference>
<dbReference type="GO" id="GO:0046872">
    <property type="term" value="F:metal ion binding"/>
    <property type="evidence" value="ECO:0007669"/>
    <property type="project" value="UniProtKB-KW"/>
</dbReference>
<dbReference type="Gene3D" id="4.10.490.10">
    <property type="entry name" value="High potential iron-sulphur protein"/>
    <property type="match status" value="1"/>
</dbReference>
<comment type="subunit">
    <text evidence="8">Homodimer.</text>
</comment>
<keyword evidence="7 8" id="KW-0411">Iron-sulfur</keyword>
<dbReference type="PROSITE" id="PS51318">
    <property type="entry name" value="TAT"/>
    <property type="match status" value="1"/>
</dbReference>
<keyword evidence="11" id="KW-1185">Reference proteome</keyword>
<dbReference type="Proteomes" id="UP000175691">
    <property type="component" value="Unassembled WGS sequence"/>
</dbReference>
<dbReference type="SUPFAM" id="SSF57652">
    <property type="entry name" value="HIPIP (high potential iron protein)"/>
    <property type="match status" value="1"/>
</dbReference>
<keyword evidence="2 8" id="KW-0813">Transport</keyword>
<accession>A0A1E7Z8T1</accession>
<comment type="similarity">
    <text evidence="8">Belongs to the high-potential iron-sulfur protein (HiPIP) family.</text>
</comment>
<feature type="domain" description="High potential iron-sulfur proteins family profile" evidence="9">
    <location>
        <begin position="29"/>
        <end position="97"/>
    </location>
</feature>
<evidence type="ECO:0000313" key="10">
    <source>
        <dbReference type="EMBL" id="OFC69851.1"/>
    </source>
</evidence>
<evidence type="ECO:0000259" key="9">
    <source>
        <dbReference type="PROSITE" id="PS51373"/>
    </source>
</evidence>
<organism evidence="10 11">
    <name type="scientific">Alteromonas confluentis</name>
    <dbReference type="NCBI Taxonomy" id="1656094"/>
    <lineage>
        <taxon>Bacteria</taxon>
        <taxon>Pseudomonadati</taxon>
        <taxon>Pseudomonadota</taxon>
        <taxon>Gammaproteobacteria</taxon>
        <taxon>Alteromonadales</taxon>
        <taxon>Alteromonadaceae</taxon>
        <taxon>Alteromonas/Salinimonas group</taxon>
        <taxon>Alteromonas</taxon>
    </lineage>
</organism>
<evidence type="ECO:0000256" key="5">
    <source>
        <dbReference type="ARBA" id="ARBA00022982"/>
    </source>
</evidence>
<dbReference type="GO" id="GO:0051539">
    <property type="term" value="F:4 iron, 4 sulfur cluster binding"/>
    <property type="evidence" value="ECO:0007669"/>
    <property type="project" value="UniProtKB-KW"/>
</dbReference>
<dbReference type="STRING" id="1656094.BFC18_16080"/>
<dbReference type="GO" id="GO:0019646">
    <property type="term" value="P:aerobic electron transport chain"/>
    <property type="evidence" value="ECO:0007669"/>
    <property type="project" value="InterPro"/>
</dbReference>
<protein>
    <recommendedName>
        <fullName evidence="8">High-potential iron-sulfur protein</fullName>
        <shortName evidence="8">HiPIP</shortName>
    </recommendedName>
</protein>
<dbReference type="InterPro" id="IPR000170">
    <property type="entry name" value="High_potential_FeS_prot"/>
</dbReference>
<proteinExistence type="inferred from homology"/>
<evidence type="ECO:0000256" key="7">
    <source>
        <dbReference type="ARBA" id="ARBA00023014"/>
    </source>
</evidence>
<reference evidence="10 11" key="1">
    <citation type="submission" date="2016-08" db="EMBL/GenBank/DDBJ databases">
        <authorList>
            <person name="Seilhamer J.J."/>
        </authorList>
    </citation>
    <scope>NUCLEOTIDE SEQUENCE [LARGE SCALE GENOMIC DNA]</scope>
    <source>
        <strain evidence="10 11">KCTC 42603</strain>
    </source>
</reference>
<evidence type="ECO:0000256" key="3">
    <source>
        <dbReference type="ARBA" id="ARBA00022485"/>
    </source>
</evidence>
<evidence type="ECO:0000256" key="4">
    <source>
        <dbReference type="ARBA" id="ARBA00022723"/>
    </source>
</evidence>
<keyword evidence="6 8" id="KW-0408">Iron</keyword>
<name>A0A1E7Z8T1_9ALTE</name>
<evidence type="ECO:0000256" key="1">
    <source>
        <dbReference type="ARBA" id="ARBA00002137"/>
    </source>
</evidence>